<keyword evidence="1" id="KW-0479">Metal-binding</keyword>
<feature type="region of interest" description="Disordered" evidence="7">
    <location>
        <begin position="29"/>
        <end position="106"/>
    </location>
</feature>
<gene>
    <name evidence="9" type="ORF">C8A04DRAFT_34098</name>
</gene>
<organism evidence="9 10">
    <name type="scientific">Dichotomopilus funicola</name>
    <dbReference type="NCBI Taxonomy" id="1934379"/>
    <lineage>
        <taxon>Eukaryota</taxon>
        <taxon>Fungi</taxon>
        <taxon>Dikarya</taxon>
        <taxon>Ascomycota</taxon>
        <taxon>Pezizomycotina</taxon>
        <taxon>Sordariomycetes</taxon>
        <taxon>Sordariomycetidae</taxon>
        <taxon>Sordariales</taxon>
        <taxon>Chaetomiaceae</taxon>
        <taxon>Dichotomopilus</taxon>
    </lineage>
</organism>
<evidence type="ECO:0000256" key="5">
    <source>
        <dbReference type="ARBA" id="ARBA00023043"/>
    </source>
</evidence>
<dbReference type="InterPro" id="IPR036236">
    <property type="entry name" value="Znf_C2H2_sf"/>
</dbReference>
<dbReference type="SMART" id="SM00451">
    <property type="entry name" value="ZnF_U1"/>
    <property type="match status" value="1"/>
</dbReference>
<evidence type="ECO:0000256" key="3">
    <source>
        <dbReference type="ARBA" id="ARBA00022771"/>
    </source>
</evidence>
<feature type="repeat" description="ANK" evidence="6">
    <location>
        <begin position="781"/>
        <end position="813"/>
    </location>
</feature>
<evidence type="ECO:0000313" key="10">
    <source>
        <dbReference type="Proteomes" id="UP001302676"/>
    </source>
</evidence>
<dbReference type="CDD" id="cd09917">
    <property type="entry name" value="F-box_SF"/>
    <property type="match status" value="1"/>
</dbReference>
<dbReference type="PROSITE" id="PS50181">
    <property type="entry name" value="FBOX"/>
    <property type="match status" value="1"/>
</dbReference>
<dbReference type="InterPro" id="IPR001810">
    <property type="entry name" value="F-box_dom"/>
</dbReference>
<evidence type="ECO:0000313" key="9">
    <source>
        <dbReference type="EMBL" id="KAK4147353.1"/>
    </source>
</evidence>
<keyword evidence="4" id="KW-0862">Zinc</keyword>
<feature type="domain" description="F-box" evidence="8">
    <location>
        <begin position="254"/>
        <end position="300"/>
    </location>
</feature>
<protein>
    <recommendedName>
        <fullName evidence="8">F-box domain-containing protein</fullName>
    </recommendedName>
</protein>
<keyword evidence="10" id="KW-1185">Reference proteome</keyword>
<keyword evidence="3" id="KW-0863">Zinc-finger</keyword>
<comment type="caution">
    <text evidence="9">The sequence shown here is derived from an EMBL/GenBank/DDBJ whole genome shotgun (WGS) entry which is preliminary data.</text>
</comment>
<dbReference type="Proteomes" id="UP001302676">
    <property type="component" value="Unassembled WGS sequence"/>
</dbReference>
<dbReference type="PANTHER" id="PTHR24189:SF50">
    <property type="entry name" value="ANKYRIN REPEAT AND SOCS BOX PROTEIN 2"/>
    <property type="match status" value="1"/>
</dbReference>
<accession>A0AAN6ZR97</accession>
<dbReference type="SUPFAM" id="SSF57667">
    <property type="entry name" value="beta-beta-alpha zinc fingers"/>
    <property type="match status" value="1"/>
</dbReference>
<dbReference type="Gene3D" id="1.25.40.20">
    <property type="entry name" value="Ankyrin repeat-containing domain"/>
    <property type="match status" value="2"/>
</dbReference>
<dbReference type="EMBL" id="MU853556">
    <property type="protein sequence ID" value="KAK4147353.1"/>
    <property type="molecule type" value="Genomic_DNA"/>
</dbReference>
<dbReference type="InterPro" id="IPR013085">
    <property type="entry name" value="U1-CZ_Znf_C2H2"/>
</dbReference>
<dbReference type="RefSeq" id="XP_062640724.1">
    <property type="nucleotide sequence ID" value="XM_062782714.1"/>
</dbReference>
<keyword evidence="5 6" id="KW-0040">ANK repeat</keyword>
<sequence length="1006" mass="110123">MSEYWKSTPKYWCKHCSIFVRDTGLERANHESTGKHQSAIKRSLRDLHRSADQKERDKERAKREVDRLNGVVSGSGSGSGSGIPAKSAPKPSGGAYGTPPQQISQLDRHRQLEQLAELGVAIPTEMRGEMAMAGEWTVTSTRVVEDSDKDMETTGTKKVKTEKDTQEESGADSKPEAAERKIPPPIKQEPEEETRLGALSATASESGTMVGHTFGSFLVAYRRGRDEKYKLIREALRDGTNGDAPIPASWPAGRSILTALPTELILLVCYRLYQADLLHLAQSCRSLTNVALDVLYARDVSQFDCLSVRWACALGVVPALERAFRHGASPNHEFGPFSHFMCKWPSCDTPLATAIVANQIGIIDCLINHGVDTNWAGLYATPDDYNSIHDCMFPMHWAMGAPGLLPNSPHVPGNVEVLRRLLDAGADPNIETLPRSDSSRPRGFTPLLMAMQPTVSVETVELLLERGAKPTQIGTYLGVGKINVRGALTLVIGRTHWKDLPPLGVMLFCHAVGNPYFRLDLGKARLLLMHGATLDIAFYSYSRGNPYTDDSWVYSRGSRTLGGAVNAYHSGPNLPIPPFLAVLWWVEEIIWWIENPENHSEPEHDKGRREQCCETILYGSQLITLLATATGSQQHDGERVPIPALIDATITDSSNTVFIPPRINGQTALRFVCRDFDYPETPDVIRALLHAGADMNAPDPHGCTALHRASMLGPAARVQELVTFRGGPSESALVVDARDNTGWTALHYACLFYVWDKADDQVSTVRLLLEAGAEVRSRTNAGWTPLSLAALGAHYKVVRLLLDAGAQADDMFRPVPTPTALADGTTERALVPIGRLVFDSHCWYTSSSGIVFTNPFGSRFPHETLPDEIEAALTTSKREIALQLRSRLGIAIPAPKNDTTLDGPTTLRGSSSPAPPHLPWPIFGLRRLSGRPPPKFAVEAQSEPFGVPDIPFVDFVGAEFEKDIDGVLDQLDAHGLLAMAVAVSRPERFLEALCWRDPSQGVSEGV</sequence>
<feature type="compositionally biased region" description="Basic and acidic residues" evidence="7">
    <location>
        <begin position="159"/>
        <end position="182"/>
    </location>
</feature>
<dbReference type="AlphaFoldDB" id="A0AAN6ZR97"/>
<dbReference type="SMART" id="SM00248">
    <property type="entry name" value="ANK"/>
    <property type="match status" value="7"/>
</dbReference>
<dbReference type="PROSITE" id="PS50297">
    <property type="entry name" value="ANK_REP_REGION"/>
    <property type="match status" value="1"/>
</dbReference>
<reference evidence="9" key="2">
    <citation type="submission" date="2023-05" db="EMBL/GenBank/DDBJ databases">
        <authorList>
            <consortium name="Lawrence Berkeley National Laboratory"/>
            <person name="Steindorff A."/>
            <person name="Hensen N."/>
            <person name="Bonometti L."/>
            <person name="Westerberg I."/>
            <person name="Brannstrom I.O."/>
            <person name="Guillou S."/>
            <person name="Cros-Aarteil S."/>
            <person name="Calhoun S."/>
            <person name="Haridas S."/>
            <person name="Kuo A."/>
            <person name="Mondo S."/>
            <person name="Pangilinan J."/>
            <person name="Riley R."/>
            <person name="Labutti K."/>
            <person name="Andreopoulos B."/>
            <person name="Lipzen A."/>
            <person name="Chen C."/>
            <person name="Yanf M."/>
            <person name="Daum C."/>
            <person name="Ng V."/>
            <person name="Clum A."/>
            <person name="Ohm R."/>
            <person name="Martin F."/>
            <person name="Silar P."/>
            <person name="Natvig D."/>
            <person name="Lalanne C."/>
            <person name="Gautier V."/>
            <person name="Ament-Velasquez S.L."/>
            <person name="Kruys A."/>
            <person name="Hutchinson M.I."/>
            <person name="Powell A.J."/>
            <person name="Barry K."/>
            <person name="Miller A.N."/>
            <person name="Grigoriev I.V."/>
            <person name="Debuchy R."/>
            <person name="Gladieux P."/>
            <person name="Thoren M.H."/>
            <person name="Johannesson H."/>
        </authorList>
    </citation>
    <scope>NUCLEOTIDE SEQUENCE</scope>
    <source>
        <strain evidence="9">CBS 141.50</strain>
    </source>
</reference>
<dbReference type="Pfam" id="PF12796">
    <property type="entry name" value="Ank_2"/>
    <property type="match status" value="1"/>
</dbReference>
<dbReference type="InterPro" id="IPR002110">
    <property type="entry name" value="Ankyrin_rpt"/>
</dbReference>
<evidence type="ECO:0000259" key="8">
    <source>
        <dbReference type="PROSITE" id="PS50181"/>
    </source>
</evidence>
<dbReference type="PANTHER" id="PTHR24189">
    <property type="entry name" value="MYOTROPHIN"/>
    <property type="match status" value="1"/>
</dbReference>
<name>A0AAN6ZR97_9PEZI</name>
<evidence type="ECO:0000256" key="2">
    <source>
        <dbReference type="ARBA" id="ARBA00022737"/>
    </source>
</evidence>
<dbReference type="InterPro" id="IPR003604">
    <property type="entry name" value="Matrin/U1-like-C_Znf_C2H2"/>
</dbReference>
<proteinExistence type="predicted"/>
<evidence type="ECO:0000256" key="7">
    <source>
        <dbReference type="SAM" id="MobiDB-lite"/>
    </source>
</evidence>
<evidence type="ECO:0000256" key="1">
    <source>
        <dbReference type="ARBA" id="ARBA00022723"/>
    </source>
</evidence>
<dbReference type="Pfam" id="PF06220">
    <property type="entry name" value="zf-U1"/>
    <property type="match status" value="1"/>
</dbReference>
<evidence type="ECO:0000256" key="6">
    <source>
        <dbReference type="PROSITE-ProRule" id="PRU00023"/>
    </source>
</evidence>
<dbReference type="GO" id="GO:0008270">
    <property type="term" value="F:zinc ion binding"/>
    <property type="evidence" value="ECO:0007669"/>
    <property type="project" value="UniProtKB-KW"/>
</dbReference>
<dbReference type="SUPFAM" id="SSF48403">
    <property type="entry name" value="Ankyrin repeat"/>
    <property type="match status" value="2"/>
</dbReference>
<keyword evidence="2" id="KW-0677">Repeat</keyword>
<feature type="compositionally biased region" description="Basic and acidic residues" evidence="7">
    <location>
        <begin position="143"/>
        <end position="152"/>
    </location>
</feature>
<reference evidence="9" key="1">
    <citation type="journal article" date="2023" name="Mol. Phylogenet. Evol.">
        <title>Genome-scale phylogeny and comparative genomics of the fungal order Sordariales.</title>
        <authorList>
            <person name="Hensen N."/>
            <person name="Bonometti L."/>
            <person name="Westerberg I."/>
            <person name="Brannstrom I.O."/>
            <person name="Guillou S."/>
            <person name="Cros-Aarteil S."/>
            <person name="Calhoun S."/>
            <person name="Haridas S."/>
            <person name="Kuo A."/>
            <person name="Mondo S."/>
            <person name="Pangilinan J."/>
            <person name="Riley R."/>
            <person name="LaButti K."/>
            <person name="Andreopoulos B."/>
            <person name="Lipzen A."/>
            <person name="Chen C."/>
            <person name="Yan M."/>
            <person name="Daum C."/>
            <person name="Ng V."/>
            <person name="Clum A."/>
            <person name="Steindorff A."/>
            <person name="Ohm R.A."/>
            <person name="Martin F."/>
            <person name="Silar P."/>
            <person name="Natvig D.O."/>
            <person name="Lalanne C."/>
            <person name="Gautier V."/>
            <person name="Ament-Velasquez S.L."/>
            <person name="Kruys A."/>
            <person name="Hutchinson M.I."/>
            <person name="Powell A.J."/>
            <person name="Barry K."/>
            <person name="Miller A.N."/>
            <person name="Grigoriev I.V."/>
            <person name="Debuchy R."/>
            <person name="Gladieux P."/>
            <person name="Hiltunen Thoren M."/>
            <person name="Johannesson H."/>
        </authorList>
    </citation>
    <scope>NUCLEOTIDE SEQUENCE</scope>
    <source>
        <strain evidence="9">CBS 141.50</strain>
    </source>
</reference>
<dbReference type="InterPro" id="IPR050745">
    <property type="entry name" value="Multifunctional_regulatory"/>
</dbReference>
<dbReference type="PROSITE" id="PS50088">
    <property type="entry name" value="ANK_REPEAT"/>
    <property type="match status" value="3"/>
</dbReference>
<feature type="region of interest" description="Disordered" evidence="7">
    <location>
        <begin position="131"/>
        <end position="194"/>
    </location>
</feature>
<feature type="repeat" description="ANK" evidence="6">
    <location>
        <begin position="741"/>
        <end position="780"/>
    </location>
</feature>
<evidence type="ECO:0000256" key="4">
    <source>
        <dbReference type="ARBA" id="ARBA00022833"/>
    </source>
</evidence>
<dbReference type="GeneID" id="87819327"/>
<dbReference type="GO" id="GO:0003676">
    <property type="term" value="F:nucleic acid binding"/>
    <property type="evidence" value="ECO:0007669"/>
    <property type="project" value="InterPro"/>
</dbReference>
<dbReference type="InterPro" id="IPR036770">
    <property type="entry name" value="Ankyrin_rpt-contain_sf"/>
</dbReference>
<feature type="repeat" description="ANK" evidence="6">
    <location>
        <begin position="664"/>
        <end position="700"/>
    </location>
</feature>
<feature type="compositionally biased region" description="Basic and acidic residues" evidence="7">
    <location>
        <begin position="43"/>
        <end position="67"/>
    </location>
</feature>